<dbReference type="Gene3D" id="1.20.920.20">
    <property type="match status" value="1"/>
</dbReference>
<dbReference type="InterPro" id="IPR038765">
    <property type="entry name" value="Papain-like_cys_pep_sf"/>
</dbReference>
<feature type="domain" description="KY-like immunoglobulin-like" evidence="2">
    <location>
        <begin position="404"/>
        <end position="508"/>
    </location>
</feature>
<protein>
    <recommendedName>
        <fullName evidence="5">Kyphoscoliosis peptidase</fullName>
    </recommendedName>
</protein>
<keyword evidence="4" id="KW-1185">Reference proteome</keyword>
<feature type="domain" description="Transglutaminase-like" evidence="1">
    <location>
        <begin position="78"/>
        <end position="185"/>
    </location>
</feature>
<reference evidence="3" key="1">
    <citation type="journal article" date="2021" name="Genome Biol. Evol.">
        <title>A High-Quality Reference Genome for a Parasitic Bivalve with Doubly Uniparental Inheritance (Bivalvia: Unionida).</title>
        <authorList>
            <person name="Smith C.H."/>
        </authorList>
    </citation>
    <scope>NUCLEOTIDE SEQUENCE</scope>
    <source>
        <strain evidence="3">CHS0354</strain>
    </source>
</reference>
<dbReference type="PANTHER" id="PTHR47020">
    <property type="entry name" value="HILLARIN"/>
    <property type="match status" value="1"/>
</dbReference>
<evidence type="ECO:0000313" key="4">
    <source>
        <dbReference type="Proteomes" id="UP001195483"/>
    </source>
</evidence>
<name>A0AAE0TC59_9BIVA</name>
<proteinExistence type="predicted"/>
<dbReference type="InterPro" id="IPR056564">
    <property type="entry name" value="Ig-like_KY"/>
</dbReference>
<dbReference type="Proteomes" id="UP001195483">
    <property type="component" value="Unassembled WGS sequence"/>
</dbReference>
<dbReference type="Gene3D" id="3.10.620.30">
    <property type="match status" value="1"/>
</dbReference>
<reference evidence="3" key="2">
    <citation type="journal article" date="2021" name="Genome Biol. Evol.">
        <title>Developing a high-quality reference genome for a parasitic bivalve with doubly uniparental inheritance (Bivalvia: Unionida).</title>
        <authorList>
            <person name="Smith C.H."/>
        </authorList>
    </citation>
    <scope>NUCLEOTIDE SEQUENCE</scope>
    <source>
        <strain evidence="3">CHS0354</strain>
        <tissue evidence="3">Mantle</tissue>
    </source>
</reference>
<gene>
    <name evidence="3" type="ORF">CHS0354_027935</name>
</gene>
<reference evidence="3" key="3">
    <citation type="submission" date="2023-05" db="EMBL/GenBank/DDBJ databases">
        <authorList>
            <person name="Smith C.H."/>
        </authorList>
    </citation>
    <scope>NUCLEOTIDE SEQUENCE</scope>
    <source>
        <strain evidence="3">CHS0354</strain>
        <tissue evidence="3">Mantle</tissue>
    </source>
</reference>
<evidence type="ECO:0000259" key="2">
    <source>
        <dbReference type="Pfam" id="PF23265"/>
    </source>
</evidence>
<dbReference type="Pfam" id="PF01841">
    <property type="entry name" value="Transglut_core"/>
    <property type="match status" value="1"/>
</dbReference>
<evidence type="ECO:0000259" key="1">
    <source>
        <dbReference type="Pfam" id="PF01841"/>
    </source>
</evidence>
<dbReference type="Pfam" id="PF23265">
    <property type="entry name" value="Ig-like_KY"/>
    <property type="match status" value="2"/>
</dbReference>
<accession>A0AAE0TC59</accession>
<dbReference type="EMBL" id="JAEAOA010001689">
    <property type="protein sequence ID" value="KAK3607073.1"/>
    <property type="molecule type" value="Genomic_DNA"/>
</dbReference>
<dbReference type="InterPro" id="IPR053041">
    <property type="entry name" value="Transglut-like_Superfamily_Mod"/>
</dbReference>
<organism evidence="3 4">
    <name type="scientific">Potamilus streckersoni</name>
    <dbReference type="NCBI Taxonomy" id="2493646"/>
    <lineage>
        <taxon>Eukaryota</taxon>
        <taxon>Metazoa</taxon>
        <taxon>Spiralia</taxon>
        <taxon>Lophotrochozoa</taxon>
        <taxon>Mollusca</taxon>
        <taxon>Bivalvia</taxon>
        <taxon>Autobranchia</taxon>
        <taxon>Heteroconchia</taxon>
        <taxon>Palaeoheterodonta</taxon>
        <taxon>Unionida</taxon>
        <taxon>Unionoidea</taxon>
        <taxon>Unionidae</taxon>
        <taxon>Ambleminae</taxon>
        <taxon>Lampsilini</taxon>
        <taxon>Potamilus</taxon>
    </lineage>
</organism>
<sequence length="737" mass="84282">MGAKVSKAVGVKVEEESGSDYLKEDIVEEKVPFYLPGYPEAHPPPNKKEDIFNIEDYKDVDERAKTIPDSVADSFDKLIEHLTRDLKDDLQKLRAIFIWLGHQNIEGGKYKDQATDTPIGCMKAIKEKKGTYATFFAVLCRAAKMPCTIIKGFAKSVSYEVGMTEQECKDLNNTWNAVYVKNGWRMIHPLWAYRAITGHSHGYFTKVEDKGKAVREKERASSGKLVTHFNEYYFLTNPEELIYNCYPNEEKWQLLETPWTFKQFVEVPFCRQAFLENKVKFKGSHKGIIYTIGGECTVTIHSMKDMVFNYKLYYNEKESDTPITQTLQLDRYVFISHDQQVIRFQARFPQKGVYRFQVVGGNTLEFSLDLCSFKIVCVQAKDNCQPLPITPEIGFGPSEVLKKAGIKAKSHRTGVVKIEVYRELQISFETQKIVSVETKLVHNTIEETDLIRCISQKVTKKTITINVRVIQRGEYVLQMFTMGEGRMEDKKNVCNYLLTSDTEPKTIRQYENAEEKKARSNMTGLATARKDLESLDTAIEKFQKLGLDDKGDLSLAIDALDIGRMEKDLKDAIGRRRLDCLQKSITRASESKFRDKLHSLLSKAEEARDDLNKLRGFAHDILELKHSTIAELRGYKTPPKVIHDVMIATFLLLGEKTEDLQYWETIRNLLSQPQDILRKVKQFNPMNVSSVTYDDVATILQAHTLDSARKASAGAGTFYDWAKKISEEMGNRFASTG</sequence>
<dbReference type="InterPro" id="IPR002931">
    <property type="entry name" value="Transglutaminase-like"/>
</dbReference>
<comment type="caution">
    <text evidence="3">The sequence shown here is derived from an EMBL/GenBank/DDBJ whole genome shotgun (WGS) entry which is preliminary data.</text>
</comment>
<evidence type="ECO:0008006" key="5">
    <source>
        <dbReference type="Google" id="ProtNLM"/>
    </source>
</evidence>
<dbReference type="SUPFAM" id="SSF54001">
    <property type="entry name" value="Cysteine proteinases"/>
    <property type="match status" value="1"/>
</dbReference>
<dbReference type="AlphaFoldDB" id="A0AAE0TC59"/>
<evidence type="ECO:0000313" key="3">
    <source>
        <dbReference type="EMBL" id="KAK3607073.1"/>
    </source>
</evidence>
<dbReference type="PANTHER" id="PTHR47020:SF1">
    <property type="entry name" value="HILLARIN"/>
    <property type="match status" value="1"/>
</dbReference>
<feature type="domain" description="KY-like immunoglobulin-like" evidence="2">
    <location>
        <begin position="262"/>
        <end position="388"/>
    </location>
</feature>